<keyword evidence="2" id="KW-0227">DNA damage</keyword>
<dbReference type="EMBL" id="MCBS01020397">
    <property type="protein sequence ID" value="RKF79268.1"/>
    <property type="molecule type" value="Genomic_DNA"/>
</dbReference>
<evidence type="ECO:0000256" key="4">
    <source>
        <dbReference type="ARBA" id="ARBA00023204"/>
    </source>
</evidence>
<dbReference type="GO" id="GO:0005634">
    <property type="term" value="C:nucleus"/>
    <property type="evidence" value="ECO:0007669"/>
    <property type="project" value="InterPro"/>
</dbReference>
<reference evidence="7 8" key="1">
    <citation type="journal article" date="2018" name="BMC Genomics">
        <title>Comparative genome analyses reveal sequence features reflecting distinct modes of host-adaptation between dicot and monocot powdery mildew.</title>
        <authorList>
            <person name="Wu Y."/>
            <person name="Ma X."/>
            <person name="Pan Z."/>
            <person name="Kale S.D."/>
            <person name="Song Y."/>
            <person name="King H."/>
            <person name="Zhang Q."/>
            <person name="Presley C."/>
            <person name="Deng X."/>
            <person name="Wei C.I."/>
            <person name="Xiao S."/>
        </authorList>
    </citation>
    <scope>NUCLEOTIDE SEQUENCE [LARGE SCALE GENOMIC DNA]</scope>
    <source>
        <strain evidence="7">UMSG1</strain>
    </source>
</reference>
<dbReference type="Proteomes" id="UP000285326">
    <property type="component" value="Unassembled WGS sequence"/>
</dbReference>
<accession>A0A420IXM4</accession>
<dbReference type="FunFam" id="3.30.390.80:FF:000001">
    <property type="entry name" value="DNA repair protein RAD52 homolog"/>
    <property type="match status" value="1"/>
</dbReference>
<feature type="region of interest" description="Disordered" evidence="6">
    <location>
        <begin position="328"/>
        <end position="347"/>
    </location>
</feature>
<gene>
    <name evidence="7" type="ORF">GcM1_203002</name>
</gene>
<proteinExistence type="inferred from homology"/>
<feature type="region of interest" description="Disordered" evidence="6">
    <location>
        <begin position="473"/>
        <end position="506"/>
    </location>
</feature>
<evidence type="ECO:0000256" key="1">
    <source>
        <dbReference type="ARBA" id="ARBA00006638"/>
    </source>
</evidence>
<dbReference type="InterPro" id="IPR007232">
    <property type="entry name" value="Rad52_Rad59_Rad22"/>
</dbReference>
<comment type="similarity">
    <text evidence="1">Belongs to the RAD52 family.</text>
</comment>
<feature type="compositionally biased region" description="Polar residues" evidence="6">
    <location>
        <begin position="305"/>
        <end position="316"/>
    </location>
</feature>
<dbReference type="InterPro" id="IPR004585">
    <property type="entry name" value="DNA_recomb/repair_Rad52"/>
</dbReference>
<dbReference type="SUPFAM" id="SSF54768">
    <property type="entry name" value="dsRNA-binding domain-like"/>
    <property type="match status" value="1"/>
</dbReference>
<evidence type="ECO:0000313" key="7">
    <source>
        <dbReference type="EMBL" id="RKF79268.1"/>
    </source>
</evidence>
<dbReference type="NCBIfam" id="TIGR00607">
    <property type="entry name" value="rad52"/>
    <property type="match status" value="1"/>
</dbReference>
<dbReference type="PANTHER" id="PTHR12132:SF1">
    <property type="entry name" value="DNA REPAIR PROTEIN RAD52 HOMOLOG"/>
    <property type="match status" value="1"/>
</dbReference>
<comment type="caution">
    <text evidence="7">The sequence shown here is derived from an EMBL/GenBank/DDBJ whole genome shotgun (WGS) entry which is preliminary data.</text>
</comment>
<dbReference type="GO" id="GO:0003697">
    <property type="term" value="F:single-stranded DNA binding"/>
    <property type="evidence" value="ECO:0007669"/>
    <property type="project" value="UniProtKB-ARBA"/>
</dbReference>
<dbReference type="GO" id="GO:0045002">
    <property type="term" value="P:double-strand break repair via single-strand annealing"/>
    <property type="evidence" value="ECO:0007669"/>
    <property type="project" value="InterPro"/>
</dbReference>
<evidence type="ECO:0000256" key="6">
    <source>
        <dbReference type="SAM" id="MobiDB-lite"/>
    </source>
</evidence>
<protein>
    <recommendedName>
        <fullName evidence="5">RAD52 homolog</fullName>
    </recommendedName>
</protein>
<dbReference type="PANTHER" id="PTHR12132">
    <property type="entry name" value="DNA REPAIR AND RECOMBINATION PROTEIN RAD52, RAD59"/>
    <property type="match status" value="1"/>
</dbReference>
<dbReference type="AlphaFoldDB" id="A0A420IXM4"/>
<dbReference type="GO" id="GO:0000730">
    <property type="term" value="P:DNA recombinase assembly"/>
    <property type="evidence" value="ECO:0007669"/>
    <property type="project" value="InterPro"/>
</dbReference>
<feature type="region of interest" description="Disordered" evidence="6">
    <location>
        <begin position="297"/>
        <end position="316"/>
    </location>
</feature>
<evidence type="ECO:0000256" key="2">
    <source>
        <dbReference type="ARBA" id="ARBA00022763"/>
    </source>
</evidence>
<keyword evidence="3" id="KW-0233">DNA recombination</keyword>
<sequence length="579" mass="62583">MPGIADHHYGSRGRTGMPDPFQDSRHQVPTYTAQEIATLQSRLEKQLGPEFLSSRSGPGGQKVHYVAAEKCIQLANAVFGFNGWSSQLMDFQVDFVDENPQTLKVSLGLSVVVRVILKDGTFHEDVGYGHIENCKGKAAAFEKAKKEGTTDALKRALRNFGNVLGNCIYDKEYLKQVSKVKPFSPKWREENLFRHESYVFPPGSKEISSAEKEIVNPKSAVSGQKEVLEAGLLRVGNNTDEFFEDDFGDFDEADFGVTDPDGHPDEVVLSQSTLTATTSLTNSPDLKAGVLSAMSNNNAEASSEPTSAQTYSLANGQPAQKRSILKAVNSSSDTQVKPISSDSNINEDVTCQNKSSKQVSKISNVASRTLNQSNRGNQGLLTTNSSLISQKNLIETPQESEMQDTKLLGNGFYSARAATLLSPTTPNPNELRTGLTDPISFQAPPFNPHAESPSIRKTPGIDHRTSKPLTRDLKHVPSASQASVISAVPGNNTPGSIGTRNNPLNTSLDNIRRIGAPGSPNPNIVSNGRGTGFKVPMKRVTDGALGRVKSGINRVPLESLNVNGTITDLIDPKRQKLQS</sequence>
<feature type="compositionally biased region" description="Polar residues" evidence="6">
    <location>
        <begin position="478"/>
        <end position="506"/>
    </location>
</feature>
<dbReference type="InterPro" id="IPR042525">
    <property type="entry name" value="Rad52_Rad59_Rad22_sf"/>
</dbReference>
<organism evidence="7 8">
    <name type="scientific">Golovinomyces cichoracearum</name>
    <dbReference type="NCBI Taxonomy" id="62708"/>
    <lineage>
        <taxon>Eukaryota</taxon>
        <taxon>Fungi</taxon>
        <taxon>Dikarya</taxon>
        <taxon>Ascomycota</taxon>
        <taxon>Pezizomycotina</taxon>
        <taxon>Leotiomycetes</taxon>
        <taxon>Erysiphales</taxon>
        <taxon>Erysiphaceae</taxon>
        <taxon>Golovinomyces</taxon>
    </lineage>
</organism>
<dbReference type="Pfam" id="PF04098">
    <property type="entry name" value="Rad52_Rad22"/>
    <property type="match status" value="1"/>
</dbReference>
<feature type="region of interest" description="Disordered" evidence="6">
    <location>
        <begin position="1"/>
        <end position="22"/>
    </location>
</feature>
<dbReference type="GO" id="GO:0006312">
    <property type="term" value="P:mitotic recombination"/>
    <property type="evidence" value="ECO:0007669"/>
    <property type="project" value="TreeGrafter"/>
</dbReference>
<name>A0A420IXM4_9PEZI</name>
<evidence type="ECO:0000256" key="5">
    <source>
        <dbReference type="ARBA" id="ARBA00077224"/>
    </source>
</evidence>
<keyword evidence="4" id="KW-0234">DNA repair</keyword>
<dbReference type="Gene3D" id="3.30.390.80">
    <property type="entry name" value="DNA repair protein Rad52/59/22"/>
    <property type="match status" value="1"/>
</dbReference>
<dbReference type="InterPro" id="IPR041247">
    <property type="entry name" value="Rad52_fam"/>
</dbReference>
<evidence type="ECO:0000313" key="8">
    <source>
        <dbReference type="Proteomes" id="UP000285326"/>
    </source>
</evidence>
<evidence type="ECO:0000256" key="3">
    <source>
        <dbReference type="ARBA" id="ARBA00023172"/>
    </source>
</evidence>